<dbReference type="Gene3D" id="3.40.50.10610">
    <property type="entry name" value="ABC-type transport auxiliary lipoprotein component"/>
    <property type="match status" value="1"/>
</dbReference>
<proteinExistence type="predicted"/>
<evidence type="ECO:0000313" key="2">
    <source>
        <dbReference type="EMBL" id="VHO04469.1"/>
    </source>
</evidence>
<dbReference type="EMBL" id="CAAJGR010000104">
    <property type="protein sequence ID" value="VHO04469.1"/>
    <property type="molecule type" value="Genomic_DNA"/>
</dbReference>
<dbReference type="SUPFAM" id="SSF159594">
    <property type="entry name" value="XCC0632-like"/>
    <property type="match status" value="1"/>
</dbReference>
<name>A0A486XQI0_9GAMM</name>
<organism evidence="2">
    <name type="scientific">Rheinheimera sp. BAL341</name>
    <dbReference type="NCBI Taxonomy" id="1708203"/>
    <lineage>
        <taxon>Bacteria</taxon>
        <taxon>Pseudomonadati</taxon>
        <taxon>Pseudomonadota</taxon>
        <taxon>Gammaproteobacteria</taxon>
        <taxon>Chromatiales</taxon>
        <taxon>Chromatiaceae</taxon>
        <taxon>Rheinheimera</taxon>
    </lineage>
</organism>
<gene>
    <name evidence="2" type="ORF">BAL341_1890</name>
</gene>
<reference evidence="2" key="1">
    <citation type="submission" date="2019-04" db="EMBL/GenBank/DDBJ databases">
        <authorList>
            <person name="Brambilla D."/>
        </authorList>
    </citation>
    <scope>NUCLEOTIDE SEQUENCE</scope>
    <source>
        <strain evidence="2">BAL1</strain>
    </source>
</reference>
<accession>A0A486XQI0</accession>
<feature type="domain" description="ABC-type transport auxiliary lipoprotein component" evidence="1">
    <location>
        <begin position="4"/>
        <end position="153"/>
    </location>
</feature>
<dbReference type="InterPro" id="IPR005586">
    <property type="entry name" value="ABC_trans_aux"/>
</dbReference>
<evidence type="ECO:0000259" key="1">
    <source>
        <dbReference type="Pfam" id="PF03886"/>
    </source>
</evidence>
<protein>
    <submittedName>
        <fullName evidence="2">Probable lipoprotein protein YPO1422</fullName>
    </submittedName>
</protein>
<keyword evidence="2" id="KW-0449">Lipoprotein</keyword>
<sequence length="158" mass="17425">MSYYQLPPAATNTAELNTAKRLYVEPVQVASYLNGRGLVLQVSAVELIMARQHLWAEALDQQLRRQLRQQMALSAPAYAVQLQPDSESVRLQVMLDSFHGNADGYAVLSGHFHLSHQSQPQAFNLRVALTDDGYPALVAALGRGVTQLSQLIAVQLEQ</sequence>
<dbReference type="Pfam" id="PF03886">
    <property type="entry name" value="ABC_trans_aux"/>
    <property type="match status" value="1"/>
</dbReference>
<dbReference type="AlphaFoldDB" id="A0A486XQI0"/>